<reference evidence="6" key="2">
    <citation type="journal article" date="2023" name="IMA Fungus">
        <title>Comparative genomic study of the Penicillium genus elucidates a diverse pangenome and 15 lateral gene transfer events.</title>
        <authorList>
            <person name="Petersen C."/>
            <person name="Sorensen T."/>
            <person name="Nielsen M.R."/>
            <person name="Sondergaard T.E."/>
            <person name="Sorensen J.L."/>
            <person name="Fitzpatrick D.A."/>
            <person name="Frisvad J.C."/>
            <person name="Nielsen K.L."/>
        </authorList>
    </citation>
    <scope>NUCLEOTIDE SEQUENCE</scope>
    <source>
        <strain evidence="6">IBT 21472</strain>
    </source>
</reference>
<gene>
    <name evidence="6" type="ORF">N7476_003032</name>
</gene>
<evidence type="ECO:0000313" key="6">
    <source>
        <dbReference type="EMBL" id="KAJ5324432.1"/>
    </source>
</evidence>
<dbReference type="Gene3D" id="1.10.10.10">
    <property type="entry name" value="Winged helix-like DNA-binding domain superfamily/Winged helix DNA-binding domain"/>
    <property type="match status" value="1"/>
</dbReference>
<keyword evidence="2" id="KW-0808">Transferase</keyword>
<feature type="domain" description="O-methyltransferase dimerisation" evidence="5">
    <location>
        <begin position="95"/>
        <end position="166"/>
    </location>
</feature>
<comment type="caution">
    <text evidence="6">The sequence shown here is derived from an EMBL/GenBank/DDBJ whole genome shotgun (WGS) entry which is preliminary data.</text>
</comment>
<evidence type="ECO:0000256" key="3">
    <source>
        <dbReference type="ARBA" id="ARBA00022691"/>
    </source>
</evidence>
<dbReference type="Gene3D" id="3.40.50.150">
    <property type="entry name" value="Vaccinia Virus protein VP39"/>
    <property type="match status" value="1"/>
</dbReference>
<organism evidence="6 7">
    <name type="scientific">Penicillium atrosanguineum</name>
    <dbReference type="NCBI Taxonomy" id="1132637"/>
    <lineage>
        <taxon>Eukaryota</taxon>
        <taxon>Fungi</taxon>
        <taxon>Dikarya</taxon>
        <taxon>Ascomycota</taxon>
        <taxon>Pezizomycotina</taxon>
        <taxon>Eurotiomycetes</taxon>
        <taxon>Eurotiomycetidae</taxon>
        <taxon>Eurotiales</taxon>
        <taxon>Aspergillaceae</taxon>
        <taxon>Penicillium</taxon>
    </lineage>
</organism>
<dbReference type="PANTHER" id="PTHR43712">
    <property type="entry name" value="PUTATIVE (AFU_ORTHOLOGUE AFUA_4G14580)-RELATED"/>
    <property type="match status" value="1"/>
</dbReference>
<dbReference type="Pfam" id="PF08100">
    <property type="entry name" value="Dimerisation"/>
    <property type="match status" value="1"/>
</dbReference>
<dbReference type="InterPro" id="IPR029063">
    <property type="entry name" value="SAM-dependent_MTases_sf"/>
</dbReference>
<dbReference type="InterPro" id="IPR012967">
    <property type="entry name" value="COMT_dimerisation"/>
</dbReference>
<evidence type="ECO:0000259" key="4">
    <source>
        <dbReference type="Pfam" id="PF00891"/>
    </source>
</evidence>
<dbReference type="SUPFAM" id="SSF53335">
    <property type="entry name" value="S-adenosyl-L-methionine-dependent methyltransferases"/>
    <property type="match status" value="1"/>
</dbReference>
<reference evidence="6" key="1">
    <citation type="submission" date="2022-12" db="EMBL/GenBank/DDBJ databases">
        <authorList>
            <person name="Petersen C."/>
        </authorList>
    </citation>
    <scope>NUCLEOTIDE SEQUENCE</scope>
    <source>
        <strain evidence="6">IBT 21472</strain>
    </source>
</reference>
<keyword evidence="1" id="KW-0489">Methyltransferase</keyword>
<dbReference type="GO" id="GO:0044550">
    <property type="term" value="P:secondary metabolite biosynthetic process"/>
    <property type="evidence" value="ECO:0007669"/>
    <property type="project" value="UniProtKB-ARBA"/>
</dbReference>
<dbReference type="GO" id="GO:0008171">
    <property type="term" value="F:O-methyltransferase activity"/>
    <property type="evidence" value="ECO:0007669"/>
    <property type="project" value="InterPro"/>
</dbReference>
<name>A0A9W9Q723_9EURO</name>
<keyword evidence="3" id="KW-0949">S-adenosyl-L-methionine</keyword>
<dbReference type="GO" id="GO:0046983">
    <property type="term" value="F:protein dimerization activity"/>
    <property type="evidence" value="ECO:0007669"/>
    <property type="project" value="InterPro"/>
</dbReference>
<dbReference type="Proteomes" id="UP001147746">
    <property type="component" value="Unassembled WGS sequence"/>
</dbReference>
<dbReference type="InterPro" id="IPR001077">
    <property type="entry name" value="COMT_C"/>
</dbReference>
<dbReference type="PANTHER" id="PTHR43712:SF1">
    <property type="entry name" value="HYPOTHETICAL O-METHYLTRANSFERASE (EUROFUNG)-RELATED"/>
    <property type="match status" value="1"/>
</dbReference>
<evidence type="ECO:0000256" key="2">
    <source>
        <dbReference type="ARBA" id="ARBA00022679"/>
    </source>
</evidence>
<dbReference type="EMBL" id="JAPZBO010000002">
    <property type="protein sequence ID" value="KAJ5324432.1"/>
    <property type="molecule type" value="Genomic_DNA"/>
</dbReference>
<dbReference type="AlphaFoldDB" id="A0A9W9Q723"/>
<dbReference type="InterPro" id="IPR016461">
    <property type="entry name" value="COMT-like"/>
</dbReference>
<evidence type="ECO:0000259" key="5">
    <source>
        <dbReference type="Pfam" id="PF08100"/>
    </source>
</evidence>
<accession>A0A9W9Q723</accession>
<dbReference type="Pfam" id="PF00891">
    <property type="entry name" value="Methyltransf_2"/>
    <property type="match status" value="1"/>
</dbReference>
<evidence type="ECO:0008006" key="8">
    <source>
        <dbReference type="Google" id="ProtNLM"/>
    </source>
</evidence>
<sequence>MTVTDEHSHANGSATNGSVKGHIKEAFVDGSVAISPSNPELVPGLLEQVALSGNAFASEDPKARTDLLDAARQLVYALETPREAMIRFCWSQATAFACLETGVDLGLFTALSKDDKPKKASELAETVGADNKLISRILKHLCAVGVILETGPNEYRRTGMSTSLMSQRYSDAYSCMTACITKGVLALPAQLKKTGYKNLDNGTDCAFQLGYKTPLHFFEFLKEHPDAAKEFNNHMSAYRQGRPSWMDSGFYDVPALINGDIGEGEALLVDMGGSVGHDLSEFHRKWSSAPGRLILQDLPEVLEQAKTMSLHPSIEIMAHDFFNEQPVKGARAYYMHSILHDWTDADCKKILENIVPAMKRGHSKILINENVIPETNAYWETTSLDIIMMADFASTERTADDWHALVESAGLKITKIWTAQRGVESLIECELA</sequence>
<keyword evidence="7" id="KW-1185">Reference proteome</keyword>
<dbReference type="SUPFAM" id="SSF46785">
    <property type="entry name" value="Winged helix' DNA-binding domain"/>
    <property type="match status" value="1"/>
</dbReference>
<dbReference type="InterPro" id="IPR036388">
    <property type="entry name" value="WH-like_DNA-bd_sf"/>
</dbReference>
<feature type="domain" description="O-methyltransferase C-terminal" evidence="4">
    <location>
        <begin position="266"/>
        <end position="411"/>
    </location>
</feature>
<dbReference type="InterPro" id="IPR036390">
    <property type="entry name" value="WH_DNA-bd_sf"/>
</dbReference>
<protein>
    <recommendedName>
        <fullName evidence="8">O-methyltransferase domain-containing protein</fullName>
    </recommendedName>
</protein>
<evidence type="ECO:0000256" key="1">
    <source>
        <dbReference type="ARBA" id="ARBA00022603"/>
    </source>
</evidence>
<dbReference type="GO" id="GO:0032259">
    <property type="term" value="P:methylation"/>
    <property type="evidence" value="ECO:0007669"/>
    <property type="project" value="UniProtKB-KW"/>
</dbReference>
<evidence type="ECO:0000313" key="7">
    <source>
        <dbReference type="Proteomes" id="UP001147746"/>
    </source>
</evidence>
<proteinExistence type="predicted"/>
<dbReference type="PROSITE" id="PS51683">
    <property type="entry name" value="SAM_OMT_II"/>
    <property type="match status" value="1"/>
</dbReference>